<dbReference type="Proteomes" id="UP000268093">
    <property type="component" value="Unassembled WGS sequence"/>
</dbReference>
<gene>
    <name evidence="2" type="ORF">BC936DRAFT_140478</name>
</gene>
<sequence length="111" mass="12717">MKTIDQAKDTPAKLATSLANLAERLPPVEEPARSTITALEQLREEMEQNKQARSARDHHASARAAISAELAEKRAQFDRDLRKRHDQMEERHQKLMREATYQNLVGGKMVR</sequence>
<organism evidence="2 3">
    <name type="scientific">Jimgerdemannia flammicorona</name>
    <dbReference type="NCBI Taxonomy" id="994334"/>
    <lineage>
        <taxon>Eukaryota</taxon>
        <taxon>Fungi</taxon>
        <taxon>Fungi incertae sedis</taxon>
        <taxon>Mucoromycota</taxon>
        <taxon>Mucoromycotina</taxon>
        <taxon>Endogonomycetes</taxon>
        <taxon>Endogonales</taxon>
        <taxon>Endogonaceae</taxon>
        <taxon>Jimgerdemannia</taxon>
    </lineage>
</organism>
<dbReference type="OrthoDB" id="2260421at2759"/>
<feature type="region of interest" description="Disordered" evidence="1">
    <location>
        <begin position="85"/>
        <end position="111"/>
    </location>
</feature>
<protein>
    <submittedName>
        <fullName evidence="2">Uncharacterized protein</fullName>
    </submittedName>
</protein>
<feature type="region of interest" description="Disordered" evidence="1">
    <location>
        <begin position="45"/>
        <end position="65"/>
    </location>
</feature>
<dbReference type="AlphaFoldDB" id="A0A433DGS1"/>
<keyword evidence="3" id="KW-1185">Reference proteome</keyword>
<comment type="caution">
    <text evidence="2">The sequence shown here is derived from an EMBL/GenBank/DDBJ whole genome shotgun (WGS) entry which is preliminary data.</text>
</comment>
<name>A0A433DGS1_9FUNG</name>
<evidence type="ECO:0000256" key="1">
    <source>
        <dbReference type="SAM" id="MobiDB-lite"/>
    </source>
</evidence>
<feature type="compositionally biased region" description="Basic and acidic residues" evidence="1">
    <location>
        <begin position="45"/>
        <end position="60"/>
    </location>
</feature>
<reference evidence="2 3" key="1">
    <citation type="journal article" date="2018" name="New Phytol.">
        <title>Phylogenomics of Endogonaceae and evolution of mycorrhizas within Mucoromycota.</title>
        <authorList>
            <person name="Chang Y."/>
            <person name="Desiro A."/>
            <person name="Na H."/>
            <person name="Sandor L."/>
            <person name="Lipzen A."/>
            <person name="Clum A."/>
            <person name="Barry K."/>
            <person name="Grigoriev I.V."/>
            <person name="Martin F.M."/>
            <person name="Stajich J.E."/>
            <person name="Smith M.E."/>
            <person name="Bonito G."/>
            <person name="Spatafora J.W."/>
        </authorList>
    </citation>
    <scope>NUCLEOTIDE SEQUENCE [LARGE SCALE GENOMIC DNA]</scope>
    <source>
        <strain evidence="2 3">GMNB39</strain>
    </source>
</reference>
<proteinExistence type="predicted"/>
<evidence type="ECO:0000313" key="2">
    <source>
        <dbReference type="EMBL" id="RUP50063.1"/>
    </source>
</evidence>
<feature type="compositionally biased region" description="Basic and acidic residues" evidence="1">
    <location>
        <begin position="85"/>
        <end position="97"/>
    </location>
</feature>
<dbReference type="EMBL" id="RBNI01001712">
    <property type="protein sequence ID" value="RUP50063.1"/>
    <property type="molecule type" value="Genomic_DNA"/>
</dbReference>
<evidence type="ECO:0000313" key="3">
    <source>
        <dbReference type="Proteomes" id="UP000268093"/>
    </source>
</evidence>
<accession>A0A433DGS1</accession>